<name>A0A2K3E653_CHLRE</name>
<keyword evidence="3" id="KW-1185">Reference proteome</keyword>
<dbReference type="AlphaFoldDB" id="A0A2K3E653"/>
<organism evidence="2 3">
    <name type="scientific">Chlamydomonas reinhardtii</name>
    <name type="common">Chlamydomonas smithii</name>
    <dbReference type="NCBI Taxonomy" id="3055"/>
    <lineage>
        <taxon>Eukaryota</taxon>
        <taxon>Viridiplantae</taxon>
        <taxon>Chlorophyta</taxon>
        <taxon>core chlorophytes</taxon>
        <taxon>Chlorophyceae</taxon>
        <taxon>CS clade</taxon>
        <taxon>Chlamydomonadales</taxon>
        <taxon>Chlamydomonadaceae</taxon>
        <taxon>Chlamydomonas</taxon>
    </lineage>
</organism>
<dbReference type="RefSeq" id="XP_042928411.1">
    <property type="nucleotide sequence ID" value="XM_043058497.1"/>
</dbReference>
<evidence type="ECO:0000256" key="1">
    <source>
        <dbReference type="SAM" id="MobiDB-lite"/>
    </source>
</evidence>
<evidence type="ECO:0000313" key="2">
    <source>
        <dbReference type="EMBL" id="PNW88279.1"/>
    </source>
</evidence>
<gene>
    <name evidence="2" type="ORF">CHLRE_01g022462v5</name>
</gene>
<evidence type="ECO:0000313" key="3">
    <source>
        <dbReference type="Proteomes" id="UP000006906"/>
    </source>
</evidence>
<dbReference type="GeneID" id="66052031"/>
<feature type="region of interest" description="Disordered" evidence="1">
    <location>
        <begin position="133"/>
        <end position="154"/>
    </location>
</feature>
<dbReference type="EMBL" id="CM008962">
    <property type="protein sequence ID" value="PNW88279.1"/>
    <property type="molecule type" value="Genomic_DNA"/>
</dbReference>
<proteinExistence type="predicted"/>
<accession>A0A2K3E653</accession>
<dbReference type="InParanoid" id="A0A2K3E653"/>
<dbReference type="Gramene" id="PNW88279">
    <property type="protein sequence ID" value="PNW88279"/>
    <property type="gene ID" value="CHLRE_01g022462v5"/>
</dbReference>
<sequence length="187" mass="19628">MLRQADTSCTEVLVRGFAWSISLQHGLPYGSADVGMYLMCNVPPVMLGPGLKEGELPGIAAPHAKLEVFGGNAAGGAPCTLMSLKYTARRDSPYLGKGWGYAKVNLLPGLGEAAVSAAVTAADTVLESLAVAEGKGEGQQGQGEQEQQQAGMPSMAEEVEQALLAPWEQALVDGRVSGKITFYRYIN</sequence>
<dbReference type="Proteomes" id="UP000006906">
    <property type="component" value="Chromosome 1"/>
</dbReference>
<protein>
    <submittedName>
        <fullName evidence="2">Uncharacterized protein</fullName>
    </submittedName>
</protein>
<reference evidence="2 3" key="1">
    <citation type="journal article" date="2007" name="Science">
        <title>The Chlamydomonas genome reveals the evolution of key animal and plant functions.</title>
        <authorList>
            <person name="Merchant S.S."/>
            <person name="Prochnik S.E."/>
            <person name="Vallon O."/>
            <person name="Harris E.H."/>
            <person name="Karpowicz S.J."/>
            <person name="Witman G.B."/>
            <person name="Terry A."/>
            <person name="Salamov A."/>
            <person name="Fritz-Laylin L.K."/>
            <person name="Marechal-Drouard L."/>
            <person name="Marshall W.F."/>
            <person name="Qu L.H."/>
            <person name="Nelson D.R."/>
            <person name="Sanderfoot A.A."/>
            <person name="Spalding M.H."/>
            <person name="Kapitonov V.V."/>
            <person name="Ren Q."/>
            <person name="Ferris P."/>
            <person name="Lindquist E."/>
            <person name="Shapiro H."/>
            <person name="Lucas S.M."/>
            <person name="Grimwood J."/>
            <person name="Schmutz J."/>
            <person name="Cardol P."/>
            <person name="Cerutti H."/>
            <person name="Chanfreau G."/>
            <person name="Chen C.L."/>
            <person name="Cognat V."/>
            <person name="Croft M.T."/>
            <person name="Dent R."/>
            <person name="Dutcher S."/>
            <person name="Fernandez E."/>
            <person name="Fukuzawa H."/>
            <person name="Gonzalez-Ballester D."/>
            <person name="Gonzalez-Halphen D."/>
            <person name="Hallmann A."/>
            <person name="Hanikenne M."/>
            <person name="Hippler M."/>
            <person name="Inwood W."/>
            <person name="Jabbari K."/>
            <person name="Kalanon M."/>
            <person name="Kuras R."/>
            <person name="Lefebvre P.A."/>
            <person name="Lemaire S.D."/>
            <person name="Lobanov A.V."/>
            <person name="Lohr M."/>
            <person name="Manuell A."/>
            <person name="Meier I."/>
            <person name="Mets L."/>
            <person name="Mittag M."/>
            <person name="Mittelmeier T."/>
            <person name="Moroney J.V."/>
            <person name="Moseley J."/>
            <person name="Napoli C."/>
            <person name="Nedelcu A.M."/>
            <person name="Niyogi K."/>
            <person name="Novoselov S.V."/>
            <person name="Paulsen I.T."/>
            <person name="Pazour G."/>
            <person name="Purton S."/>
            <person name="Ral J.P."/>
            <person name="Riano-Pachon D.M."/>
            <person name="Riekhof W."/>
            <person name="Rymarquis L."/>
            <person name="Schroda M."/>
            <person name="Stern D."/>
            <person name="Umen J."/>
            <person name="Willows R."/>
            <person name="Wilson N."/>
            <person name="Zimmer S.L."/>
            <person name="Allmer J."/>
            <person name="Balk J."/>
            <person name="Bisova K."/>
            <person name="Chen C.J."/>
            <person name="Elias M."/>
            <person name="Gendler K."/>
            <person name="Hauser C."/>
            <person name="Lamb M.R."/>
            <person name="Ledford H."/>
            <person name="Long J.C."/>
            <person name="Minagawa J."/>
            <person name="Page M.D."/>
            <person name="Pan J."/>
            <person name="Pootakham W."/>
            <person name="Roje S."/>
            <person name="Rose A."/>
            <person name="Stahlberg E."/>
            <person name="Terauchi A.M."/>
            <person name="Yang P."/>
            <person name="Ball S."/>
            <person name="Bowler C."/>
            <person name="Dieckmann C.L."/>
            <person name="Gladyshev V.N."/>
            <person name="Green P."/>
            <person name="Jorgensen R."/>
            <person name="Mayfield S."/>
            <person name="Mueller-Roeber B."/>
            <person name="Rajamani S."/>
            <person name="Sayre R.T."/>
            <person name="Brokstein P."/>
            <person name="Dubchak I."/>
            <person name="Goodstein D."/>
            <person name="Hornick L."/>
            <person name="Huang Y.W."/>
            <person name="Jhaveri J."/>
            <person name="Luo Y."/>
            <person name="Martinez D."/>
            <person name="Ngau W.C."/>
            <person name="Otillar B."/>
            <person name="Poliakov A."/>
            <person name="Porter A."/>
            <person name="Szajkowski L."/>
            <person name="Werner G."/>
            <person name="Zhou K."/>
            <person name="Grigoriev I.V."/>
            <person name="Rokhsar D.S."/>
            <person name="Grossman A.R."/>
        </authorList>
    </citation>
    <scope>NUCLEOTIDE SEQUENCE [LARGE SCALE GENOMIC DNA]</scope>
    <source>
        <strain evidence="3">CC-503</strain>
    </source>
</reference>
<dbReference type="ExpressionAtlas" id="A0A2K3E653">
    <property type="expression patterns" value="baseline"/>
</dbReference>
<dbReference type="KEGG" id="cre:CHLRE_01g022462v5"/>